<comment type="caution">
    <text evidence="7">The sequence shown here is derived from an EMBL/GenBank/DDBJ whole genome shotgun (WGS) entry which is preliminary data.</text>
</comment>
<dbReference type="SUPFAM" id="SSF64356">
    <property type="entry name" value="SNARE-like"/>
    <property type="match status" value="1"/>
</dbReference>
<sequence>LIGGSDNKLIYRHYATLYFVFCVDSSESELGILDLIQVFVETLDKCFENVCELDLIFHVDKVHNILAEMVMGGMVLETNMNEIVTQIDAQNKLEKSEVRMESALVNEVLVFFDGLHLSCTFSFSFICFCIQAGLAGAPARAVSAVKNMNLPEIPRNINIGDISIKVPNLPSFK</sequence>
<feature type="non-terminal residue" evidence="7">
    <location>
        <position position="1"/>
    </location>
</feature>
<dbReference type="Gene3D" id="3.30.450.60">
    <property type="match status" value="1"/>
</dbReference>
<keyword evidence="2" id="KW-0813">Transport</keyword>
<dbReference type="GO" id="GO:0012505">
    <property type="term" value="C:endomembrane system"/>
    <property type="evidence" value="ECO:0007669"/>
    <property type="project" value="UniProtKB-SubCell"/>
</dbReference>
<proteinExistence type="inferred from homology"/>
<protein>
    <recommendedName>
        <fullName evidence="6">AP complex mu/sigma subunit domain-containing protein</fullName>
    </recommendedName>
</protein>
<feature type="domain" description="AP complex mu/sigma subunit" evidence="6">
    <location>
        <begin position="5"/>
        <end position="93"/>
    </location>
</feature>
<comment type="similarity">
    <text evidence="1">Belongs to the adaptor complexes small subunit family.</text>
</comment>
<comment type="subcellular location">
    <subcellularLocation>
        <location evidence="5">Endomembrane system</location>
        <topology evidence="5">Peripheral membrane protein</topology>
        <orientation evidence="5">Cytoplasmic side</orientation>
    </subcellularLocation>
</comment>
<evidence type="ECO:0000313" key="7">
    <source>
        <dbReference type="EMBL" id="KAB0393542.1"/>
    </source>
</evidence>
<evidence type="ECO:0000256" key="5">
    <source>
        <dbReference type="ARBA" id="ARBA00029433"/>
    </source>
</evidence>
<dbReference type="GO" id="GO:0006886">
    <property type="term" value="P:intracellular protein transport"/>
    <property type="evidence" value="ECO:0007669"/>
    <property type="project" value="InterPro"/>
</dbReference>
<keyword evidence="8" id="KW-1185">Reference proteome</keyword>
<evidence type="ECO:0000256" key="3">
    <source>
        <dbReference type="ARBA" id="ARBA00022927"/>
    </source>
</evidence>
<evidence type="ECO:0000256" key="2">
    <source>
        <dbReference type="ARBA" id="ARBA00022448"/>
    </source>
</evidence>
<accession>A0A643C0M8</accession>
<dbReference type="InterPro" id="IPR011012">
    <property type="entry name" value="Longin-like_dom_sf"/>
</dbReference>
<dbReference type="InterPro" id="IPR022775">
    <property type="entry name" value="AP_mu_sigma_su"/>
</dbReference>
<gene>
    <name evidence="7" type="ORF">E2I00_015184</name>
</gene>
<organism evidence="7 8">
    <name type="scientific">Balaenoptera physalus</name>
    <name type="common">Fin whale</name>
    <name type="synonym">Balaena physalus</name>
    <dbReference type="NCBI Taxonomy" id="9770"/>
    <lineage>
        <taxon>Eukaryota</taxon>
        <taxon>Metazoa</taxon>
        <taxon>Chordata</taxon>
        <taxon>Craniata</taxon>
        <taxon>Vertebrata</taxon>
        <taxon>Euteleostomi</taxon>
        <taxon>Mammalia</taxon>
        <taxon>Eutheria</taxon>
        <taxon>Laurasiatheria</taxon>
        <taxon>Artiodactyla</taxon>
        <taxon>Whippomorpha</taxon>
        <taxon>Cetacea</taxon>
        <taxon>Mysticeti</taxon>
        <taxon>Balaenopteridae</taxon>
        <taxon>Balaenoptera</taxon>
    </lineage>
</organism>
<dbReference type="Pfam" id="PF01217">
    <property type="entry name" value="Clat_adaptor_s"/>
    <property type="match status" value="1"/>
</dbReference>
<evidence type="ECO:0000256" key="1">
    <source>
        <dbReference type="ARBA" id="ARBA00006972"/>
    </source>
</evidence>
<keyword evidence="3" id="KW-0653">Protein transport</keyword>
<dbReference type="EMBL" id="SGJD01003126">
    <property type="protein sequence ID" value="KAB0393542.1"/>
    <property type="molecule type" value="Genomic_DNA"/>
</dbReference>
<dbReference type="GO" id="GO:0030117">
    <property type="term" value="C:membrane coat"/>
    <property type="evidence" value="ECO:0007669"/>
    <property type="project" value="InterPro"/>
</dbReference>
<dbReference type="GO" id="GO:0016192">
    <property type="term" value="P:vesicle-mediated transport"/>
    <property type="evidence" value="ECO:0007669"/>
    <property type="project" value="InterPro"/>
</dbReference>
<dbReference type="PROSITE" id="PS00989">
    <property type="entry name" value="CLAT_ADAPTOR_S"/>
    <property type="match status" value="1"/>
</dbReference>
<dbReference type="InterPro" id="IPR016635">
    <property type="entry name" value="AP_complex_ssu"/>
</dbReference>
<evidence type="ECO:0000259" key="6">
    <source>
        <dbReference type="Pfam" id="PF01217"/>
    </source>
</evidence>
<reference evidence="7 8" key="1">
    <citation type="journal article" date="2019" name="PLoS ONE">
        <title>Genomic analyses reveal an absence of contemporary introgressive admixture between fin whales and blue whales, despite known hybrids.</title>
        <authorList>
            <person name="Westbury M.V."/>
            <person name="Petersen B."/>
            <person name="Lorenzen E.D."/>
        </authorList>
    </citation>
    <scope>NUCLEOTIDE SEQUENCE [LARGE SCALE GENOMIC DNA]</scope>
    <source>
        <strain evidence="7">FinWhale-01</strain>
    </source>
</reference>
<name>A0A643C0M8_BALPH</name>
<dbReference type="PANTHER" id="PTHR11753">
    <property type="entry name" value="ADAPTOR COMPLEXES SMALL SUBUNIT FAMILY"/>
    <property type="match status" value="1"/>
</dbReference>
<dbReference type="OrthoDB" id="9670153at2759"/>
<evidence type="ECO:0000313" key="8">
    <source>
        <dbReference type="Proteomes" id="UP000437017"/>
    </source>
</evidence>
<evidence type="ECO:0000256" key="4">
    <source>
        <dbReference type="ARBA" id="ARBA00023136"/>
    </source>
</evidence>
<dbReference type="InterPro" id="IPR000804">
    <property type="entry name" value="Clathrin_sm-chain_CS"/>
</dbReference>
<dbReference type="AlphaFoldDB" id="A0A643C0M8"/>
<keyword evidence="4" id="KW-0472">Membrane</keyword>
<dbReference type="Proteomes" id="UP000437017">
    <property type="component" value="Unassembled WGS sequence"/>
</dbReference>